<reference evidence="3" key="1">
    <citation type="submission" date="2022-06" db="EMBL/GenBank/DDBJ databases">
        <title>Nostosin G and Spiroidesin B from the Cyanobacterium Dolichospermum sp. NIES-1697.</title>
        <authorList>
            <person name="Phan C.-S."/>
            <person name="Mehjabin J.J."/>
            <person name="Anas A.R.J."/>
            <person name="Hayasaka M."/>
            <person name="Onoki R."/>
            <person name="Wang J."/>
            <person name="Umezawa T."/>
            <person name="Washio K."/>
            <person name="Morikawa M."/>
            <person name="Okino T."/>
        </authorList>
    </citation>
    <scope>NUCLEOTIDE SEQUENCE</scope>
    <source>
        <strain evidence="3">NIES-1697</strain>
    </source>
</reference>
<dbReference type="Pfam" id="PF20028">
    <property type="entry name" value="VMAP-C"/>
    <property type="match status" value="1"/>
</dbReference>
<dbReference type="Proteomes" id="UP001057561">
    <property type="component" value="Chromosome"/>
</dbReference>
<dbReference type="EMBL" id="CP099464">
    <property type="protein sequence ID" value="UUO15654.1"/>
    <property type="molecule type" value="Genomic_DNA"/>
</dbReference>
<dbReference type="InterPro" id="IPR045450">
    <property type="entry name" value="VMAP_C"/>
</dbReference>
<evidence type="ECO:0000313" key="3">
    <source>
        <dbReference type="EMBL" id="UUO15654.1"/>
    </source>
</evidence>
<dbReference type="Pfam" id="PF19958">
    <property type="entry name" value="EAD6"/>
    <property type="match status" value="1"/>
</dbReference>
<evidence type="ECO:0000259" key="1">
    <source>
        <dbReference type="Pfam" id="PF19958"/>
    </source>
</evidence>
<evidence type="ECO:0008006" key="5">
    <source>
        <dbReference type="Google" id="ProtNLM"/>
    </source>
</evidence>
<gene>
    <name evidence="3" type="ORF">NG743_00905</name>
</gene>
<keyword evidence="4" id="KW-1185">Reference proteome</keyword>
<feature type="domain" description="vWA-MoxR associated protein C-terminal" evidence="2">
    <location>
        <begin position="166"/>
        <end position="251"/>
    </location>
</feature>
<dbReference type="InterPro" id="IPR045433">
    <property type="entry name" value="EAD6"/>
</dbReference>
<evidence type="ECO:0000313" key="4">
    <source>
        <dbReference type="Proteomes" id="UP001057561"/>
    </source>
</evidence>
<proteinExistence type="predicted"/>
<accession>A0ABY5LXU7</accession>
<evidence type="ECO:0000259" key="2">
    <source>
        <dbReference type="Pfam" id="PF20028"/>
    </source>
</evidence>
<name>A0ABY5LXU7_9CYAN</name>
<protein>
    <recommendedName>
        <fullName evidence="5">CARD domain-containing protein</fullName>
    </recommendedName>
</protein>
<organism evidence="3 4">
    <name type="scientific">Dolichospermum heterosporum TAC447</name>
    <dbReference type="NCBI Taxonomy" id="747523"/>
    <lineage>
        <taxon>Bacteria</taxon>
        <taxon>Bacillati</taxon>
        <taxon>Cyanobacteriota</taxon>
        <taxon>Cyanophyceae</taxon>
        <taxon>Nostocales</taxon>
        <taxon>Aphanizomenonaceae</taxon>
        <taxon>Dolichospermum</taxon>
        <taxon>Dolichospermum heterosporum</taxon>
    </lineage>
</organism>
<dbReference type="RefSeq" id="WP_257121292.1">
    <property type="nucleotide sequence ID" value="NZ_CP099464.1"/>
</dbReference>
<feature type="domain" description="Effector-associated" evidence="1">
    <location>
        <begin position="2"/>
        <end position="74"/>
    </location>
</feature>
<sequence>MTDDNKQVLIKILQDVFTEEELKTICENHTSKLKGNPYDAITGNTVNARYSSLVNHLIKKGLIDSFLEILCKSSKHFADLVKSLRSEVTVTPKTTIQNANNIVNYIFVIVTPHPTVNKKYIITSQVAQFENNDTKMNTPDSETIITLSNIDQGYSENQIISVAINEIINQLKSKPNIFTPTPIIELFLPHKLLTKDFSIKKIKEAGIDQPIGHLYPFTVRSYNRFTDQASKGRLESKFQKLKKIIADTNDINNLQEYCHLITKNDLQLKPDKFYINYISPGTPLCLWIRCSLEEDNRTIDDVYQEIFNISNNNFCKVDKIYEQLLSIRQQYYREYEERLILGVLFDHDKLPTQISQLTSPNMSMNTT</sequence>